<accession>A0A165IC92</accession>
<feature type="region of interest" description="Disordered" evidence="1">
    <location>
        <begin position="59"/>
        <end position="361"/>
    </location>
</feature>
<dbReference type="EMBL" id="KV425994">
    <property type="protein sequence ID" value="KZV93201.1"/>
    <property type="molecule type" value="Genomic_DNA"/>
</dbReference>
<evidence type="ECO:0000256" key="1">
    <source>
        <dbReference type="SAM" id="MobiDB-lite"/>
    </source>
</evidence>
<dbReference type="InParanoid" id="A0A165IC92"/>
<reference evidence="2 3" key="1">
    <citation type="journal article" date="2016" name="Mol. Biol. Evol.">
        <title>Comparative Genomics of Early-Diverging Mushroom-Forming Fungi Provides Insights into the Origins of Lignocellulose Decay Capabilities.</title>
        <authorList>
            <person name="Nagy L.G."/>
            <person name="Riley R."/>
            <person name="Tritt A."/>
            <person name="Adam C."/>
            <person name="Daum C."/>
            <person name="Floudas D."/>
            <person name="Sun H."/>
            <person name="Yadav J.S."/>
            <person name="Pangilinan J."/>
            <person name="Larsson K.H."/>
            <person name="Matsuura K."/>
            <person name="Barry K."/>
            <person name="Labutti K."/>
            <person name="Kuo R."/>
            <person name="Ohm R.A."/>
            <person name="Bhattacharya S.S."/>
            <person name="Shirouzu T."/>
            <person name="Yoshinaga Y."/>
            <person name="Martin F.M."/>
            <person name="Grigoriev I.V."/>
            <person name="Hibbett D.S."/>
        </authorList>
    </citation>
    <scope>NUCLEOTIDE SEQUENCE [LARGE SCALE GENOMIC DNA]</scope>
    <source>
        <strain evidence="2 3">HHB12029</strain>
    </source>
</reference>
<name>A0A165IC92_EXIGL</name>
<dbReference type="AlphaFoldDB" id="A0A165IC92"/>
<protein>
    <submittedName>
        <fullName evidence="2">Uncharacterized protein</fullName>
    </submittedName>
</protein>
<feature type="compositionally biased region" description="Low complexity" evidence="1">
    <location>
        <begin position="265"/>
        <end position="285"/>
    </location>
</feature>
<feature type="compositionally biased region" description="Basic and acidic residues" evidence="1">
    <location>
        <begin position="59"/>
        <end position="73"/>
    </location>
</feature>
<feature type="region of interest" description="Disordered" evidence="1">
    <location>
        <begin position="523"/>
        <end position="556"/>
    </location>
</feature>
<evidence type="ECO:0000313" key="3">
    <source>
        <dbReference type="Proteomes" id="UP000077266"/>
    </source>
</evidence>
<organism evidence="2 3">
    <name type="scientific">Exidia glandulosa HHB12029</name>
    <dbReference type="NCBI Taxonomy" id="1314781"/>
    <lineage>
        <taxon>Eukaryota</taxon>
        <taxon>Fungi</taxon>
        <taxon>Dikarya</taxon>
        <taxon>Basidiomycota</taxon>
        <taxon>Agaricomycotina</taxon>
        <taxon>Agaricomycetes</taxon>
        <taxon>Auriculariales</taxon>
        <taxon>Exidiaceae</taxon>
        <taxon>Exidia</taxon>
    </lineage>
</organism>
<sequence length="647" mass="71281">MNISDTSSEYYARTLSSTPIRLARPTDTYEAELAQALPFDIHAAAYQRDARVMERHANKKRLQGEPDGDRGSDDAPPSARTSKAPEPAHEPPSRMPAGKKGAQIAGPRRTRQQSVLEGVDPPVFELPPARKTAQSKPAAKDPKPLLALPGPSPPIVPLANRIGKTAAAPGRPSLFQPPARKPAPSLFGPTRLARAPSTPPRLQTKAKHASAREEVAEDDDDELEYVQEGDADMDWVEGPDRDDDDHDVTPNSPTVEHVKRRIAKKAAPAPKKAAPAPKNVAHAPKNVAAPAPRSTRFSVPAPAHIDDVDDDDADEDVFGELEEVVYEEPRGKKRGPPPRKSGVSREEGASPPHKRTTSAFDHIVPGYEGDSRVSMVPDCVREIIEGGFKIYLPMHLFSLDVLKQEEDARVGLRPGESLTVRLPPPTVPESQASASLWMQWAKRMLKVLEILHVPAFVVKMFTSHFDHIFLANDLTTAWTVWRYYDIARRQQFKGDHPYDISRLDRTLLADMRDRVTTELHERMEASMSRARTSTQAPATKTKTSSTSTQEPRASGSGTVLKMRYTRCMICGSHTHVYEKDVVRKDCPPKWLAPEVGKNTFKCPDTNAYVCWLYNGTAGCSKSTCRHKKDGHRCSLCGSTAHGCHGCA</sequence>
<feature type="compositionally biased region" description="Acidic residues" evidence="1">
    <location>
        <begin position="307"/>
        <end position="326"/>
    </location>
</feature>
<proteinExistence type="predicted"/>
<feature type="compositionally biased region" description="Acidic residues" evidence="1">
    <location>
        <begin position="215"/>
        <end position="246"/>
    </location>
</feature>
<feature type="compositionally biased region" description="Low complexity" evidence="1">
    <location>
        <begin position="532"/>
        <end position="549"/>
    </location>
</feature>
<keyword evidence="3" id="KW-1185">Reference proteome</keyword>
<gene>
    <name evidence="2" type="ORF">EXIGLDRAFT_768320</name>
</gene>
<evidence type="ECO:0000313" key="2">
    <source>
        <dbReference type="EMBL" id="KZV93201.1"/>
    </source>
</evidence>
<dbReference type="Proteomes" id="UP000077266">
    <property type="component" value="Unassembled WGS sequence"/>
</dbReference>